<dbReference type="GO" id="GO:0016020">
    <property type="term" value="C:membrane"/>
    <property type="evidence" value="ECO:0007669"/>
    <property type="project" value="UniProtKB-SubCell"/>
</dbReference>
<dbReference type="Proteomes" id="UP000002258">
    <property type="component" value="Chromosome 7"/>
</dbReference>
<feature type="transmembrane region" description="Helical" evidence="9">
    <location>
        <begin position="375"/>
        <end position="394"/>
    </location>
</feature>
<feature type="transmembrane region" description="Helical" evidence="9">
    <location>
        <begin position="527"/>
        <end position="546"/>
    </location>
</feature>
<dbReference type="eggNOG" id="KOG2262">
    <property type="taxonomic scope" value="Eukaryota"/>
</dbReference>
<dbReference type="OMA" id="WGATEAL"/>
<dbReference type="EMBL" id="CP000501">
    <property type="protein sequence ID" value="ABN68271.2"/>
    <property type="molecule type" value="Genomic_DNA"/>
</dbReference>
<evidence type="ECO:0000256" key="4">
    <source>
        <dbReference type="ARBA" id="ARBA00022692"/>
    </source>
</evidence>
<feature type="transmembrane region" description="Helical" evidence="9">
    <location>
        <begin position="346"/>
        <end position="363"/>
    </location>
</feature>
<reference evidence="10 11" key="1">
    <citation type="journal article" date="2007" name="Nat. Biotechnol.">
        <title>Genome sequence of the lignocellulose-bioconverting and xylose-fermenting yeast Pichia stipitis.</title>
        <authorList>
            <person name="Jeffries T.W."/>
            <person name="Grigoriev I.V."/>
            <person name="Grimwood J."/>
            <person name="Laplaza J.M."/>
            <person name="Aerts A."/>
            <person name="Salamov A."/>
            <person name="Schmutz J."/>
            <person name="Lindquist E."/>
            <person name="Dehal P."/>
            <person name="Shapiro H."/>
            <person name="Jin Y.S."/>
            <person name="Passoth V."/>
            <person name="Richardson P.M."/>
        </authorList>
    </citation>
    <scope>NUCLEOTIDE SEQUENCE [LARGE SCALE GENOMIC DNA]</scope>
    <source>
        <strain evidence="11">ATCC 58785 / CBS 6054 / NBRC 10063 / NRRL Y-11545</strain>
    </source>
</reference>
<proteinExistence type="inferred from homology"/>
<evidence type="ECO:0000256" key="9">
    <source>
        <dbReference type="SAM" id="Phobius"/>
    </source>
</evidence>
<evidence type="ECO:0000256" key="7">
    <source>
        <dbReference type="ARBA" id="ARBA00022989"/>
    </source>
</evidence>
<name>A3LZ43_PICST</name>
<accession>A3LZ43</accession>
<dbReference type="OrthoDB" id="9986677at2759"/>
<feature type="transmembrane region" description="Helical" evidence="9">
    <location>
        <begin position="768"/>
        <end position="786"/>
    </location>
</feature>
<keyword evidence="3" id="KW-0813">Transport</keyword>
<keyword evidence="8 9" id="KW-0472">Membrane</keyword>
<evidence type="ECO:0000313" key="11">
    <source>
        <dbReference type="Proteomes" id="UP000002258"/>
    </source>
</evidence>
<evidence type="ECO:0008006" key="12">
    <source>
        <dbReference type="Google" id="ProtNLM"/>
    </source>
</evidence>
<protein>
    <recommendedName>
        <fullName evidence="12">Oligopeptide transporter</fullName>
    </recommendedName>
</protein>
<evidence type="ECO:0000256" key="3">
    <source>
        <dbReference type="ARBA" id="ARBA00022448"/>
    </source>
</evidence>
<dbReference type="GeneID" id="4840490"/>
<feature type="transmembrane region" description="Helical" evidence="9">
    <location>
        <begin position="320"/>
        <end position="340"/>
    </location>
</feature>
<dbReference type="RefSeq" id="XP_001386300.2">
    <property type="nucleotide sequence ID" value="XM_001386263.1"/>
</dbReference>
<evidence type="ECO:0000256" key="5">
    <source>
        <dbReference type="ARBA" id="ARBA00022856"/>
    </source>
</evidence>
<comment type="similarity">
    <text evidence="2">Belongs to the oligopeptide OPT transporter family.</text>
</comment>
<dbReference type="InParanoid" id="A3LZ43"/>
<feature type="transmembrane region" description="Helical" evidence="9">
    <location>
        <begin position="807"/>
        <end position="832"/>
    </location>
</feature>
<dbReference type="InterPro" id="IPR004813">
    <property type="entry name" value="OPT"/>
</dbReference>
<dbReference type="GO" id="GO:0015031">
    <property type="term" value="P:protein transport"/>
    <property type="evidence" value="ECO:0007669"/>
    <property type="project" value="UniProtKB-KW"/>
</dbReference>
<feature type="transmembrane region" description="Helical" evidence="9">
    <location>
        <begin position="455"/>
        <end position="473"/>
    </location>
</feature>
<dbReference type="AlphaFoldDB" id="A3LZ43"/>
<feature type="transmembrane region" description="Helical" evidence="9">
    <location>
        <begin position="232"/>
        <end position="254"/>
    </location>
</feature>
<keyword evidence="7 9" id="KW-1133">Transmembrane helix</keyword>
<comment type="subcellular location">
    <subcellularLocation>
        <location evidence="1">Membrane</location>
        <topology evidence="1">Multi-pass membrane protein</topology>
    </subcellularLocation>
</comment>
<feature type="transmembrane region" description="Helical" evidence="9">
    <location>
        <begin position="844"/>
        <end position="866"/>
    </location>
</feature>
<feature type="transmembrane region" description="Helical" evidence="9">
    <location>
        <begin position="699"/>
        <end position="723"/>
    </location>
</feature>
<evidence type="ECO:0000313" key="10">
    <source>
        <dbReference type="EMBL" id="ABN68271.2"/>
    </source>
</evidence>
<keyword evidence="6" id="KW-0653">Protein transport</keyword>
<feature type="transmembrane region" description="Helical" evidence="9">
    <location>
        <begin position="591"/>
        <end position="611"/>
    </location>
</feature>
<feature type="transmembrane region" description="Helical" evidence="9">
    <location>
        <begin position="414"/>
        <end position="434"/>
    </location>
</feature>
<organism evidence="10 11">
    <name type="scientific">Scheffersomyces stipitis (strain ATCC 58785 / CBS 6054 / NBRC 10063 / NRRL Y-11545)</name>
    <name type="common">Yeast</name>
    <name type="synonym">Pichia stipitis</name>
    <dbReference type="NCBI Taxonomy" id="322104"/>
    <lineage>
        <taxon>Eukaryota</taxon>
        <taxon>Fungi</taxon>
        <taxon>Dikarya</taxon>
        <taxon>Ascomycota</taxon>
        <taxon>Saccharomycotina</taxon>
        <taxon>Pichiomycetes</taxon>
        <taxon>Debaryomycetaceae</taxon>
        <taxon>Scheffersomyces</taxon>
    </lineage>
</organism>
<evidence type="ECO:0000256" key="8">
    <source>
        <dbReference type="ARBA" id="ARBA00023136"/>
    </source>
</evidence>
<keyword evidence="4 9" id="KW-0812">Transmembrane</keyword>
<dbReference type="KEGG" id="pic:PICST_63741"/>
<dbReference type="GO" id="GO:0035673">
    <property type="term" value="F:oligopeptide transmembrane transporter activity"/>
    <property type="evidence" value="ECO:0007669"/>
    <property type="project" value="InterPro"/>
</dbReference>
<evidence type="ECO:0000256" key="6">
    <source>
        <dbReference type="ARBA" id="ARBA00022927"/>
    </source>
</evidence>
<feature type="transmembrane region" description="Helical" evidence="9">
    <location>
        <begin position="617"/>
        <end position="638"/>
    </location>
</feature>
<dbReference type="NCBIfam" id="TIGR00728">
    <property type="entry name" value="OPT_sfam"/>
    <property type="match status" value="1"/>
</dbReference>
<dbReference type="PANTHER" id="PTHR22601">
    <property type="entry name" value="ISP4 LIKE PROTEIN"/>
    <property type="match status" value="1"/>
</dbReference>
<dbReference type="HOGENOM" id="CLU_004965_1_0_1"/>
<evidence type="ECO:0000256" key="2">
    <source>
        <dbReference type="ARBA" id="ARBA00008807"/>
    </source>
</evidence>
<evidence type="ECO:0000256" key="1">
    <source>
        <dbReference type="ARBA" id="ARBA00004141"/>
    </source>
</evidence>
<dbReference type="Pfam" id="PF03169">
    <property type="entry name" value="OPT"/>
    <property type="match status" value="1"/>
</dbReference>
<feature type="transmembrane region" description="Helical" evidence="9">
    <location>
        <begin position="279"/>
        <end position="299"/>
    </location>
</feature>
<gene>
    <name evidence="10" type="ORF">PICST_63741</name>
</gene>
<keyword evidence="5" id="KW-0571">Peptide transport</keyword>
<dbReference type="InterPro" id="IPR004648">
    <property type="entry name" value="Oligpept_transpt"/>
</dbReference>
<keyword evidence="11" id="KW-1185">Reference proteome</keyword>
<dbReference type="NCBIfam" id="TIGR00727">
    <property type="entry name" value="ISP4_OPT"/>
    <property type="match status" value="1"/>
</dbReference>
<sequence>MSKVEKKEKLDNIVSIGSVTSHLQLEDHEVNLRAITSNPVSINEIGVSLSNEQKHFILKRLHLDGLQSLDELPPQVIFYLDKIEKLGNDEALSILKETLVEHHDDTNIPTHDLELWTKLVDIGAENSGTRVKLDSALNEKNNESGESSSQEVFEGGKYESSIHQVVDWDLQLRLEAVLIAYHSPYPEVRSVTDPFDDPTIPVETIRVYILGIVWTAIGAVIDQFFSERQPAIALYPAVVQVFLYPCGLLLEYVLPKYKFKIWKYTIDLNPGPWNYKEQMLASLFYSVTGGATSYVSYNIHVQKMKMFYDNQWVDFGYQTLLILSNNFLGFGFAGIFRRFAVYPVEAIWPTVLPTLALNRALMVPEKKEIINGWKIAKYTFFFIAFAASFVYFWIPNYLFGALSTFNWMTWIAPFNFNLVAITGTFFGLGLNPIPSFDWNVLSLNAPLIYPFYSQLNNYIGNILGFLAVAGVYWTNSKWSGYLPINSPSLYTNTGEIYRVTSVVNENSLFDIEKYQEYGPPFYTAGNLVAYGSYFVLYPFSVVYEIGTRYKQTWRAFKSLYLSFRNFKKSTYEGYNDPHSTMMSAYKEVPDWVFLVVLVISLVLAIICVEIYPAETPVWGLFFSLGINFVFLIPITAVYSRTGWGFGLNVLVELIVGYALPGNGLALNFIKAFGTNIDSQAQNYITNQKMAHYSKVPPRALFRVQIIGVFIASFVQLGIINFLINNIEDYCDPHNKQKFTCPHSKTFYNASIIWGIIGPKKVFNGLYPILQYCFLIGFLLAILALAFKKFAPLKYTKFFEPTLVIGGFINYGAYNLSYYTGSFYLSVVFMYYIRNKYEAWWQKYNYLLSAALTAGVAFSSIIIFFAVQYHDKSILWWGNSVMFGGIEGGYGQQSILNVTEAPGGYFGPRIGNFP</sequence>
<dbReference type="FunCoup" id="A3LZ43">
    <property type="interactions" value="28"/>
</dbReference>